<dbReference type="OrthoDB" id="428281at2"/>
<name>A0A563W465_9CYAN</name>
<evidence type="ECO:0000313" key="3">
    <source>
        <dbReference type="Proteomes" id="UP000320055"/>
    </source>
</evidence>
<sequence>MKPEIASIKALKSFIVLGKQHLSRLPLLIFLNILAIIVLSTLGIYARIQGKEQGLANLFSDPFSSHYFYFGWLTGISEIIWCIAIAICLFTCTLLPRIHRRQIFFLSSGLLMTLLYIDDRFRMTLILSAFFNSYLKVKAAIYLTYGVLLVAYGKRFWSIISQTPYFPLLLAFFLFGFSSAADIAPIQNRGLHAMLEDGTKLIGLINLTVYFWYVCYSEIKKLYR</sequence>
<feature type="transmembrane region" description="Helical" evidence="1">
    <location>
        <begin position="198"/>
        <end position="216"/>
    </location>
</feature>
<evidence type="ECO:0000256" key="1">
    <source>
        <dbReference type="SAM" id="Phobius"/>
    </source>
</evidence>
<protein>
    <submittedName>
        <fullName evidence="2">Uncharacterized protein</fullName>
    </submittedName>
</protein>
<keyword evidence="1" id="KW-0812">Transmembrane</keyword>
<keyword evidence="3" id="KW-1185">Reference proteome</keyword>
<proteinExistence type="predicted"/>
<gene>
    <name evidence="2" type="ORF">H1P_80010</name>
</gene>
<organism evidence="2 3">
    <name type="scientific">Hyella patelloides LEGE 07179</name>
    <dbReference type="NCBI Taxonomy" id="945734"/>
    <lineage>
        <taxon>Bacteria</taxon>
        <taxon>Bacillati</taxon>
        <taxon>Cyanobacteriota</taxon>
        <taxon>Cyanophyceae</taxon>
        <taxon>Pleurocapsales</taxon>
        <taxon>Hyellaceae</taxon>
        <taxon>Hyella</taxon>
    </lineage>
</organism>
<feature type="transmembrane region" description="Helical" evidence="1">
    <location>
        <begin position="68"/>
        <end position="95"/>
    </location>
</feature>
<dbReference type="AlphaFoldDB" id="A0A563W465"/>
<dbReference type="Proteomes" id="UP000320055">
    <property type="component" value="Unassembled WGS sequence"/>
</dbReference>
<feature type="transmembrane region" description="Helical" evidence="1">
    <location>
        <begin position="102"/>
        <end position="117"/>
    </location>
</feature>
<feature type="transmembrane region" description="Helical" evidence="1">
    <location>
        <begin position="165"/>
        <end position="186"/>
    </location>
</feature>
<accession>A0A563W465</accession>
<keyword evidence="1" id="KW-1133">Transmembrane helix</keyword>
<reference evidence="2 3" key="1">
    <citation type="submission" date="2019-01" db="EMBL/GenBank/DDBJ databases">
        <authorList>
            <person name="Brito A."/>
        </authorList>
    </citation>
    <scope>NUCLEOTIDE SEQUENCE [LARGE SCALE GENOMIC DNA]</scope>
    <source>
        <strain evidence="2">1</strain>
    </source>
</reference>
<evidence type="ECO:0000313" key="2">
    <source>
        <dbReference type="EMBL" id="VEP18455.1"/>
    </source>
</evidence>
<feature type="transmembrane region" description="Helical" evidence="1">
    <location>
        <begin position="27"/>
        <end position="48"/>
    </location>
</feature>
<keyword evidence="1" id="KW-0472">Membrane</keyword>
<feature type="transmembrane region" description="Helical" evidence="1">
    <location>
        <begin position="137"/>
        <end position="153"/>
    </location>
</feature>
<dbReference type="RefSeq" id="WP_144863578.1">
    <property type="nucleotide sequence ID" value="NZ_LR213772.1"/>
</dbReference>
<dbReference type="EMBL" id="CAACVJ010000687">
    <property type="protein sequence ID" value="VEP18455.1"/>
    <property type="molecule type" value="Genomic_DNA"/>
</dbReference>